<sequence length="158" mass="18033">MMASWNRHWKRKGHGGNKNNEERRFCPRPGGPDIRWWRTWLAPWRSRSDALYNNTSNRLAVQSVAAPTSTTVARCPPPPSQGGCRFDAHQARAVPLCLGQHFPSNPFGSQSIYPEKKKKKNTSPTYSSSSDIRFKQVPIRSKLYQSHLNVPHASFSFR</sequence>
<feature type="region of interest" description="Disordered" evidence="1">
    <location>
        <begin position="1"/>
        <end position="28"/>
    </location>
</feature>
<proteinExistence type="predicted"/>
<dbReference type="Proteomes" id="UP000287651">
    <property type="component" value="Unassembled WGS sequence"/>
</dbReference>
<name>A0A427BBT2_ENSVE</name>
<accession>A0A427BBT2</accession>
<organism evidence="2 3">
    <name type="scientific">Ensete ventricosum</name>
    <name type="common">Abyssinian banana</name>
    <name type="synonym">Musa ensete</name>
    <dbReference type="NCBI Taxonomy" id="4639"/>
    <lineage>
        <taxon>Eukaryota</taxon>
        <taxon>Viridiplantae</taxon>
        <taxon>Streptophyta</taxon>
        <taxon>Embryophyta</taxon>
        <taxon>Tracheophyta</taxon>
        <taxon>Spermatophyta</taxon>
        <taxon>Magnoliopsida</taxon>
        <taxon>Liliopsida</taxon>
        <taxon>Zingiberales</taxon>
        <taxon>Musaceae</taxon>
        <taxon>Ensete</taxon>
    </lineage>
</organism>
<feature type="region of interest" description="Disordered" evidence="1">
    <location>
        <begin position="108"/>
        <end position="129"/>
    </location>
</feature>
<reference evidence="2 3" key="1">
    <citation type="journal article" date="2014" name="Agronomy (Basel)">
        <title>A Draft Genome Sequence for Ensete ventricosum, the Drought-Tolerant Tree Against Hunger.</title>
        <authorList>
            <person name="Harrison J."/>
            <person name="Moore K.A."/>
            <person name="Paszkiewicz K."/>
            <person name="Jones T."/>
            <person name="Grant M."/>
            <person name="Ambacheew D."/>
            <person name="Muzemil S."/>
            <person name="Studholme D.J."/>
        </authorList>
    </citation>
    <scope>NUCLEOTIDE SEQUENCE [LARGE SCALE GENOMIC DNA]</scope>
</reference>
<comment type="caution">
    <text evidence="2">The sequence shown here is derived from an EMBL/GenBank/DDBJ whole genome shotgun (WGS) entry which is preliminary data.</text>
</comment>
<protein>
    <submittedName>
        <fullName evidence="2">Uncharacterized protein</fullName>
    </submittedName>
</protein>
<gene>
    <name evidence="2" type="ORF">B296_00002822</name>
</gene>
<evidence type="ECO:0000313" key="3">
    <source>
        <dbReference type="Proteomes" id="UP000287651"/>
    </source>
</evidence>
<dbReference type="AlphaFoldDB" id="A0A427BBT2"/>
<dbReference type="EMBL" id="AMZH03000045">
    <property type="protein sequence ID" value="RRT85898.1"/>
    <property type="molecule type" value="Genomic_DNA"/>
</dbReference>
<evidence type="ECO:0000313" key="2">
    <source>
        <dbReference type="EMBL" id="RRT85898.1"/>
    </source>
</evidence>
<evidence type="ECO:0000256" key="1">
    <source>
        <dbReference type="SAM" id="MobiDB-lite"/>
    </source>
</evidence>